<reference evidence="2" key="1">
    <citation type="submission" date="2021-04" db="EMBL/GenBank/DDBJ databases">
        <title>Pseudonocardia sp. nov., isolated from sandy soil of mangrove forest.</title>
        <authorList>
            <person name="Zan Z."/>
            <person name="Huang R."/>
            <person name="Liu W."/>
        </authorList>
    </citation>
    <scope>NUCLEOTIDE SEQUENCE</scope>
    <source>
        <strain evidence="2">S2-4</strain>
    </source>
</reference>
<protein>
    <submittedName>
        <fullName evidence="2">TIGR03086 family protein</fullName>
    </submittedName>
</protein>
<feature type="domain" description="Mycothiol-dependent maleylpyruvate isomerase metal-binding" evidence="1">
    <location>
        <begin position="19"/>
        <end position="133"/>
    </location>
</feature>
<dbReference type="InterPro" id="IPR017517">
    <property type="entry name" value="Maleyloyr_isom"/>
</dbReference>
<evidence type="ECO:0000313" key="3">
    <source>
        <dbReference type="Proteomes" id="UP001165283"/>
    </source>
</evidence>
<dbReference type="RefSeq" id="WP_252436801.1">
    <property type="nucleotide sequence ID" value="NZ_JAGSOV010000018.1"/>
</dbReference>
<evidence type="ECO:0000313" key="2">
    <source>
        <dbReference type="EMBL" id="MCO1655053.1"/>
    </source>
</evidence>
<gene>
    <name evidence="2" type="ORF">KDL28_08285</name>
</gene>
<name>A0ABT0ZWL5_9PSEU</name>
<accession>A0ABT0ZWL5</accession>
<dbReference type="Proteomes" id="UP001165283">
    <property type="component" value="Unassembled WGS sequence"/>
</dbReference>
<dbReference type="NCBIfam" id="TIGR03086">
    <property type="entry name" value="TIGR03086 family metal-binding protein"/>
    <property type="match status" value="1"/>
</dbReference>
<dbReference type="Pfam" id="PF11716">
    <property type="entry name" value="MDMPI_N"/>
    <property type="match status" value="1"/>
</dbReference>
<organism evidence="2 3">
    <name type="scientific">Pseudonocardia humida</name>
    <dbReference type="NCBI Taxonomy" id="2800819"/>
    <lineage>
        <taxon>Bacteria</taxon>
        <taxon>Bacillati</taxon>
        <taxon>Actinomycetota</taxon>
        <taxon>Actinomycetes</taxon>
        <taxon>Pseudonocardiales</taxon>
        <taxon>Pseudonocardiaceae</taxon>
        <taxon>Pseudonocardia</taxon>
    </lineage>
</organism>
<dbReference type="EMBL" id="JAGSOV010000018">
    <property type="protein sequence ID" value="MCO1655053.1"/>
    <property type="molecule type" value="Genomic_DNA"/>
</dbReference>
<dbReference type="InterPro" id="IPR024344">
    <property type="entry name" value="MDMPI_metal-binding"/>
</dbReference>
<keyword evidence="3" id="KW-1185">Reference proteome</keyword>
<proteinExistence type="predicted"/>
<sequence length="199" mass="20872">MTTPLPDPRLAYRTALGWTAGLAAAVRPDQLDGPTPCDGYDVRTLLRHLVTTVRRAQVIAEGRSPLEIPAISTDVPDDGLADTYAEEAERAVDAWSDDAKMDAAVTVPWGTVPGRGAVWGYVNETLVHGWDLAVSTGQPAEAPTGPAEAALVAARMAIPAEPRGGHVPFAPPVEPAAGAGATERLANWSGRPPHTDFIT</sequence>
<comment type="caution">
    <text evidence="2">The sequence shown here is derived from an EMBL/GenBank/DDBJ whole genome shotgun (WGS) entry which is preliminary data.</text>
</comment>
<dbReference type="InterPro" id="IPR034660">
    <property type="entry name" value="DinB/YfiT-like"/>
</dbReference>
<dbReference type="Gene3D" id="1.20.120.450">
    <property type="entry name" value="dinb family like domain"/>
    <property type="match status" value="1"/>
</dbReference>
<dbReference type="SUPFAM" id="SSF109854">
    <property type="entry name" value="DinB/YfiT-like putative metalloenzymes"/>
    <property type="match status" value="1"/>
</dbReference>
<evidence type="ECO:0000259" key="1">
    <source>
        <dbReference type="Pfam" id="PF11716"/>
    </source>
</evidence>
<dbReference type="NCBIfam" id="TIGR03083">
    <property type="entry name" value="maleylpyruvate isomerase family mycothiol-dependent enzyme"/>
    <property type="match status" value="1"/>
</dbReference>
<dbReference type="InterPro" id="IPR017520">
    <property type="entry name" value="CHP03086"/>
</dbReference>